<keyword evidence="1" id="KW-0732">Signal</keyword>
<accession>A0AAJ4XHZ0</accession>
<dbReference type="EMBL" id="OAPG01000002">
    <property type="protein sequence ID" value="SNX82687.1"/>
    <property type="molecule type" value="Genomic_DNA"/>
</dbReference>
<dbReference type="AlphaFoldDB" id="A0AAJ4XHZ0"/>
<evidence type="ECO:0000313" key="2">
    <source>
        <dbReference type="EMBL" id="SNX82687.1"/>
    </source>
</evidence>
<evidence type="ECO:0000256" key="1">
    <source>
        <dbReference type="SAM" id="SignalP"/>
    </source>
</evidence>
<gene>
    <name evidence="2" type="ORF">MEPE_01393</name>
</gene>
<organism evidence="2 3">
    <name type="scientific">Melanopsichium pennsylvanicum</name>
    <dbReference type="NCBI Taxonomy" id="63383"/>
    <lineage>
        <taxon>Eukaryota</taxon>
        <taxon>Fungi</taxon>
        <taxon>Dikarya</taxon>
        <taxon>Basidiomycota</taxon>
        <taxon>Ustilaginomycotina</taxon>
        <taxon>Ustilaginomycetes</taxon>
        <taxon>Ustilaginales</taxon>
        <taxon>Ustilaginaceae</taxon>
        <taxon>Melanopsichium</taxon>
    </lineage>
</organism>
<keyword evidence="3" id="KW-1185">Reference proteome</keyword>
<name>A0AAJ4XHZ0_9BASI</name>
<protein>
    <submittedName>
        <fullName evidence="2">Related to conserved hypothetical Ustilaginaceae-specific protein</fullName>
    </submittedName>
</protein>
<dbReference type="Proteomes" id="UP001294444">
    <property type="component" value="Unassembled WGS sequence"/>
</dbReference>
<proteinExistence type="predicted"/>
<sequence>MKRTLWYQVWILALASLSASKELKGSSSVNHGFSVDDGAWHHLCDKRAASTLPPGSQSPAYACFDTKHHVAKSIQDAHFSSVHGVIDGSGRRFALFPDATIMLKNLEIHVRYLKDTEENKRDREEGCVDVKVYHLPKRNIQVRETWCPVQFQPVIL</sequence>
<feature type="signal peptide" evidence="1">
    <location>
        <begin position="1"/>
        <end position="20"/>
    </location>
</feature>
<feature type="chain" id="PRO_5042546566" evidence="1">
    <location>
        <begin position="21"/>
        <end position="156"/>
    </location>
</feature>
<evidence type="ECO:0000313" key="3">
    <source>
        <dbReference type="Proteomes" id="UP001294444"/>
    </source>
</evidence>
<reference evidence="2" key="1">
    <citation type="submission" date="2023-10" db="EMBL/GenBank/DDBJ databases">
        <authorList>
            <person name="Guldener U."/>
        </authorList>
    </citation>
    <scope>NUCLEOTIDE SEQUENCE</scope>
    <source>
        <strain evidence="2">Mp4</strain>
    </source>
</reference>
<comment type="caution">
    <text evidence="2">The sequence shown here is derived from an EMBL/GenBank/DDBJ whole genome shotgun (WGS) entry which is preliminary data.</text>
</comment>